<comment type="caution">
    <text evidence="2">The sequence shown here is derived from an EMBL/GenBank/DDBJ whole genome shotgun (WGS) entry which is preliminary data.</text>
</comment>
<organism evidence="2 3">
    <name type="scientific">Microctonus aethiopoides</name>
    <dbReference type="NCBI Taxonomy" id="144406"/>
    <lineage>
        <taxon>Eukaryota</taxon>
        <taxon>Metazoa</taxon>
        <taxon>Ecdysozoa</taxon>
        <taxon>Arthropoda</taxon>
        <taxon>Hexapoda</taxon>
        <taxon>Insecta</taxon>
        <taxon>Pterygota</taxon>
        <taxon>Neoptera</taxon>
        <taxon>Endopterygota</taxon>
        <taxon>Hymenoptera</taxon>
        <taxon>Apocrita</taxon>
        <taxon>Ichneumonoidea</taxon>
        <taxon>Braconidae</taxon>
        <taxon>Euphorinae</taxon>
        <taxon>Microctonus</taxon>
    </lineage>
</organism>
<evidence type="ECO:0000313" key="3">
    <source>
        <dbReference type="Proteomes" id="UP001168990"/>
    </source>
</evidence>
<proteinExistence type="predicted"/>
<feature type="compositionally biased region" description="Acidic residues" evidence="1">
    <location>
        <begin position="228"/>
        <end position="242"/>
    </location>
</feature>
<dbReference type="AlphaFoldDB" id="A0AA39KJX0"/>
<name>A0AA39KJX0_9HYME</name>
<feature type="compositionally biased region" description="Basic residues" evidence="1">
    <location>
        <begin position="246"/>
        <end position="262"/>
    </location>
</feature>
<reference evidence="2" key="1">
    <citation type="journal article" date="2023" name="bioRxiv">
        <title>Scaffold-level genome assemblies of two parasitoid biocontrol wasps reveal the parthenogenesis mechanism and an associated novel virus.</title>
        <authorList>
            <person name="Inwood S."/>
            <person name="Skelly J."/>
            <person name="Guhlin J."/>
            <person name="Harrop T."/>
            <person name="Goldson S."/>
            <person name="Dearden P."/>
        </authorList>
    </citation>
    <scope>NUCLEOTIDE SEQUENCE</scope>
    <source>
        <strain evidence="2">Irish</strain>
        <tissue evidence="2">Whole body</tissue>
    </source>
</reference>
<accession>A0AA39KJX0</accession>
<dbReference type="Proteomes" id="UP001168990">
    <property type="component" value="Unassembled WGS sequence"/>
</dbReference>
<gene>
    <name evidence="2" type="ORF">PV328_002734</name>
</gene>
<evidence type="ECO:0000313" key="2">
    <source>
        <dbReference type="EMBL" id="KAK0164066.1"/>
    </source>
</evidence>
<dbReference type="EMBL" id="JAQQBS010001422">
    <property type="protein sequence ID" value="KAK0164066.1"/>
    <property type="molecule type" value="Genomic_DNA"/>
</dbReference>
<keyword evidence="3" id="KW-1185">Reference proteome</keyword>
<reference evidence="2" key="2">
    <citation type="submission" date="2023-03" db="EMBL/GenBank/DDBJ databases">
        <authorList>
            <person name="Inwood S.N."/>
            <person name="Skelly J.G."/>
            <person name="Guhlin J."/>
            <person name="Harrop T.W.R."/>
            <person name="Goldson S.G."/>
            <person name="Dearden P.K."/>
        </authorList>
    </citation>
    <scope>NUCLEOTIDE SEQUENCE</scope>
    <source>
        <strain evidence="2">Irish</strain>
        <tissue evidence="2">Whole body</tissue>
    </source>
</reference>
<evidence type="ECO:0000256" key="1">
    <source>
        <dbReference type="SAM" id="MobiDB-lite"/>
    </source>
</evidence>
<sequence>MSCFNSQEELLYLLELIVDNLILNADKIHESGDNLLVVKIKFLSMPPFVISQNDFETVNAINDVPNGKLNVFPTGISCLFSQRASDLVGEMQKTPLRIGIFCVGDIYPLAEAILPFTGCLCDQIAMALNDDDHMPEPYILRGQFGLLDPGKNPSGNINFKLKITCLGKHVTTYYQMEKNSFVFKSDRDVAQYLVKRVVPPISEKKNEQQKLNNEISDSGFKPMQIPDENVDAIGDDDDDDDDEKSKKKSKKKRKKKKEKIIV</sequence>
<dbReference type="Pfam" id="PF14924">
    <property type="entry name" value="MAP10_N"/>
    <property type="match status" value="1"/>
</dbReference>
<protein>
    <submittedName>
        <fullName evidence="2">Uncharacterized protein</fullName>
    </submittedName>
</protein>
<feature type="region of interest" description="Disordered" evidence="1">
    <location>
        <begin position="205"/>
        <end position="262"/>
    </location>
</feature>